<dbReference type="PANTHER" id="PTHR28008:SF1">
    <property type="entry name" value="DOMAIN PROTEIN, PUTATIVE (AFU_ORTHOLOGUE AFUA_3G10980)-RELATED"/>
    <property type="match status" value="1"/>
</dbReference>
<name>A0AAW4PYM8_9EURY</name>
<evidence type="ECO:0000313" key="2">
    <source>
        <dbReference type="EMBL" id="MBX0325377.1"/>
    </source>
</evidence>
<dbReference type="PANTHER" id="PTHR28008">
    <property type="entry name" value="DOMAIN PROTEIN, PUTATIVE (AFU_ORTHOLOGUE AFUA_3G10980)-RELATED"/>
    <property type="match status" value="1"/>
</dbReference>
<dbReference type="EMBL" id="RKLR01000013">
    <property type="protein sequence ID" value="MBX0325377.1"/>
    <property type="molecule type" value="Genomic_DNA"/>
</dbReference>
<protein>
    <submittedName>
        <fullName evidence="2">VanZ family protein</fullName>
    </submittedName>
</protein>
<reference evidence="2 3" key="1">
    <citation type="submission" date="2021-06" db="EMBL/GenBank/DDBJ databases">
        <title>Halomicroarcula sp. a new haloarchaeum isolated from saline soil.</title>
        <authorList>
            <person name="Duran-Viseras A."/>
            <person name="Sanchez-Porro C."/>
            <person name="Ventosa A."/>
        </authorList>
    </citation>
    <scope>NUCLEOTIDE SEQUENCE [LARGE SCALE GENOMIC DNA]</scope>
    <source>
        <strain evidence="2 3">F13</strain>
    </source>
</reference>
<feature type="transmembrane region" description="Helical" evidence="1">
    <location>
        <begin position="42"/>
        <end position="61"/>
    </location>
</feature>
<evidence type="ECO:0000313" key="3">
    <source>
        <dbReference type="Proteomes" id="UP001430377"/>
    </source>
</evidence>
<dbReference type="AlphaFoldDB" id="A0AAW4PYM8"/>
<keyword evidence="3" id="KW-1185">Reference proteome</keyword>
<sequence length="127" mass="13062">MDPSRFRRYAPAVAFAGLLLVTSLVPVPESGADAVPTLLGVALDKWVHAGSYGVLTTLLAWGRRTRTVAVVAALATLAVGYGAGIEFLQGLVATRDTSGADFLANAVGAGLAGVGWLAVRDRIAREA</sequence>
<evidence type="ECO:0000256" key="1">
    <source>
        <dbReference type="SAM" id="Phobius"/>
    </source>
</evidence>
<organism evidence="2 3">
    <name type="scientific">Haloarcula rubra</name>
    <dbReference type="NCBI Taxonomy" id="2487747"/>
    <lineage>
        <taxon>Archaea</taxon>
        <taxon>Methanobacteriati</taxon>
        <taxon>Methanobacteriota</taxon>
        <taxon>Stenosarchaea group</taxon>
        <taxon>Halobacteria</taxon>
        <taxon>Halobacteriales</taxon>
        <taxon>Haloarculaceae</taxon>
        <taxon>Haloarcula</taxon>
    </lineage>
</organism>
<keyword evidence="1" id="KW-0472">Membrane</keyword>
<feature type="transmembrane region" description="Helical" evidence="1">
    <location>
        <begin position="68"/>
        <end position="90"/>
    </location>
</feature>
<comment type="caution">
    <text evidence="2">The sequence shown here is derived from an EMBL/GenBank/DDBJ whole genome shotgun (WGS) entry which is preliminary data.</text>
</comment>
<dbReference type="NCBIfam" id="NF037970">
    <property type="entry name" value="vanZ_1"/>
    <property type="match status" value="1"/>
</dbReference>
<dbReference type="RefSeq" id="WP_220620241.1">
    <property type="nucleotide sequence ID" value="NZ_RKLR01000013.1"/>
</dbReference>
<dbReference type="Proteomes" id="UP001430377">
    <property type="component" value="Unassembled WGS sequence"/>
</dbReference>
<accession>A0AAW4PYM8</accession>
<proteinExistence type="predicted"/>
<keyword evidence="1" id="KW-1133">Transmembrane helix</keyword>
<gene>
    <name evidence="2" type="ORF">EGH21_20325</name>
</gene>
<feature type="transmembrane region" description="Helical" evidence="1">
    <location>
        <begin position="102"/>
        <end position="119"/>
    </location>
</feature>
<keyword evidence="1" id="KW-0812">Transmembrane</keyword>